<evidence type="ECO:0000313" key="2">
    <source>
        <dbReference type="EMBL" id="KAE9165202.1"/>
    </source>
</evidence>
<comment type="caution">
    <text evidence="2">The sequence shown here is derived from an EMBL/GenBank/DDBJ whole genome shotgun (WGS) entry which is preliminary data.</text>
</comment>
<dbReference type="EMBL" id="QXGB01004725">
    <property type="protein sequence ID" value="KAE9165202.1"/>
    <property type="molecule type" value="Genomic_DNA"/>
</dbReference>
<dbReference type="OrthoDB" id="124672at2759"/>
<protein>
    <submittedName>
        <fullName evidence="2">Uncharacterized protein</fullName>
    </submittedName>
</protein>
<sequence length="826" mass="91987">MHFPYVLTKKSGLSKDLMELVHEGMLSPHGLSSTVDNIKRRREKRYYKLLCLFADQVCQRRLANPLYLAPMPPPADQYCAKQRPVGAETLSAAWMQSSRIYSSVCEKVMRCTDVRKALRMDHSVKFCKRLKVWPGGTGKRESIKDAKMLLLLQNEIGQIVGRRLTRSENNDETRELLEHVKGPLLAAEDGQERLLISDNVNAVRNMVSSVFGASVGVRQDPFHIIQRFTEKVKDKAAKKQLCTRLHDAIYSVDDQLRMPEEMAARVRDAVAAVAIRDVSCPESEWISCLNSNLEQIECGDVYVKDNSYDEGGGKSVRVLSTSQLEGFHSALKKLLARSVSAEIGLRILDVFILRHNLKIGSRYGCNPPLEHADIATLAQAASFCRDVISESPQLEFVSKLLSTKLVSPQYRSVTEHDFGFEQWGQLFETAQVDLAALETNLHRAQQHSANIKELLSMQAVFSTTSRLPKAAFFNSLCTTELDYEAATGFSSQEFALLRHLRAEQLSSARSWDKCALVTTIMFNVVVTSNSNNHLRLRRRSYTTISAKLEGITKHDTDASAQKLAAATKKLFKFDSSEPVNDELTGHEQAFQIDLFDTLRQMRGLRKKRQVFTQIYDFASCTCSGIHSKSASILLARWENLKRASNRGASLKIKLKVPPEMMAKISSGECQAPLTSGDNTTSEKGVDSTLQAASHSAVQATQTRAEPAPLLNTSSLLVVHSQTVSPPTPGQVARGISTNTLEQCSTSETIESTMSPSPGATLSLQKSPAFISPEHVEQLRKLEAQLPNQNGKWNRIFAEYTRLYPDPEDVSFSYHSKLGTNIIIAQT</sequence>
<organism evidence="2 3">
    <name type="scientific">Phytophthora fragariae</name>
    <dbReference type="NCBI Taxonomy" id="53985"/>
    <lineage>
        <taxon>Eukaryota</taxon>
        <taxon>Sar</taxon>
        <taxon>Stramenopiles</taxon>
        <taxon>Oomycota</taxon>
        <taxon>Peronosporomycetes</taxon>
        <taxon>Peronosporales</taxon>
        <taxon>Peronosporaceae</taxon>
        <taxon>Phytophthora</taxon>
    </lineage>
</organism>
<keyword evidence="1" id="KW-0175">Coiled coil</keyword>
<keyword evidence="3" id="KW-1185">Reference proteome</keyword>
<proteinExistence type="predicted"/>
<gene>
    <name evidence="2" type="ORF">PF005_g29709</name>
</gene>
<dbReference type="Proteomes" id="UP000433483">
    <property type="component" value="Unassembled WGS sequence"/>
</dbReference>
<accession>A0A6A3VHA0</accession>
<reference evidence="2 3" key="1">
    <citation type="submission" date="2018-08" db="EMBL/GenBank/DDBJ databases">
        <title>Genomic investigation of the strawberry pathogen Phytophthora fragariae indicates pathogenicity is determined by transcriptional variation in three key races.</title>
        <authorList>
            <person name="Adams T.M."/>
            <person name="Armitage A.D."/>
            <person name="Sobczyk M.K."/>
            <person name="Bates H.J."/>
            <person name="Dunwell J.M."/>
            <person name="Nellist C.F."/>
            <person name="Harrison R.J."/>
        </authorList>
    </citation>
    <scope>NUCLEOTIDE SEQUENCE [LARGE SCALE GENOMIC DNA]</scope>
    <source>
        <strain evidence="2 3">NOV-27</strain>
    </source>
</reference>
<evidence type="ECO:0000313" key="3">
    <source>
        <dbReference type="Proteomes" id="UP000433483"/>
    </source>
</evidence>
<feature type="coiled-coil region" evidence="1">
    <location>
        <begin position="427"/>
        <end position="454"/>
    </location>
</feature>
<name>A0A6A3VHA0_9STRA</name>
<dbReference type="AlphaFoldDB" id="A0A6A3VHA0"/>
<evidence type="ECO:0000256" key="1">
    <source>
        <dbReference type="SAM" id="Coils"/>
    </source>
</evidence>